<evidence type="ECO:0000313" key="1">
    <source>
        <dbReference type="EMBL" id="KPJ73944.1"/>
    </source>
</evidence>
<dbReference type="InterPro" id="IPR016181">
    <property type="entry name" value="Acyl_CoA_acyltransferase"/>
</dbReference>
<name>A0A0S7YGP8_UNCT6</name>
<protein>
    <recommendedName>
        <fullName evidence="3">N-acetyltransferase domain-containing protein</fullName>
    </recommendedName>
</protein>
<comment type="caution">
    <text evidence="1">The sequence shown here is derived from an EMBL/GenBank/DDBJ whole genome shotgun (WGS) entry which is preliminary data.</text>
</comment>
<dbReference type="SUPFAM" id="SSF55729">
    <property type="entry name" value="Acyl-CoA N-acyltransferases (Nat)"/>
    <property type="match status" value="1"/>
</dbReference>
<accession>A0A0S7YGP8</accession>
<reference evidence="1 2" key="1">
    <citation type="journal article" date="2015" name="Microbiome">
        <title>Genomic resolution of linkages in carbon, nitrogen, and sulfur cycling among widespread estuary sediment bacteria.</title>
        <authorList>
            <person name="Baker B.J."/>
            <person name="Lazar C.S."/>
            <person name="Teske A.P."/>
            <person name="Dick G.J."/>
        </authorList>
    </citation>
    <scope>NUCLEOTIDE SEQUENCE [LARGE SCALE GENOMIC DNA]</scope>
    <source>
        <strain evidence="1">DG_78</strain>
    </source>
</reference>
<organism evidence="1 2">
    <name type="scientific">candidate division TA06 bacterium DG_78</name>
    <dbReference type="NCBI Taxonomy" id="1703772"/>
    <lineage>
        <taxon>Bacteria</taxon>
        <taxon>Bacteria division TA06</taxon>
    </lineage>
</organism>
<gene>
    <name evidence="1" type="ORF">AMJ52_02545</name>
</gene>
<dbReference type="Proteomes" id="UP000051012">
    <property type="component" value="Unassembled WGS sequence"/>
</dbReference>
<sequence>MKSKIKFQDIIIRPLRIEDYDALISLWNDAQLLYKPRGRDRRDNIERELRQLMAVFEKIFTYIRAGNREALYFYLRLGFRKVGRAKKQIKSTECVKMKLLSKNV</sequence>
<dbReference type="AlphaFoldDB" id="A0A0S7YGP8"/>
<evidence type="ECO:0008006" key="3">
    <source>
        <dbReference type="Google" id="ProtNLM"/>
    </source>
</evidence>
<dbReference type="EMBL" id="LJNI01000021">
    <property type="protein sequence ID" value="KPJ73944.1"/>
    <property type="molecule type" value="Genomic_DNA"/>
</dbReference>
<proteinExistence type="predicted"/>
<evidence type="ECO:0000313" key="2">
    <source>
        <dbReference type="Proteomes" id="UP000051012"/>
    </source>
</evidence>